<dbReference type="InterPro" id="IPR000225">
    <property type="entry name" value="Armadillo"/>
</dbReference>
<dbReference type="SUPFAM" id="SSF48371">
    <property type="entry name" value="ARM repeat"/>
    <property type="match status" value="1"/>
</dbReference>
<dbReference type="RefSeq" id="XP_003056780.1">
    <property type="nucleotide sequence ID" value="XM_003056734.1"/>
</dbReference>
<dbReference type="GeneID" id="9682219"/>
<organism evidence="6">
    <name type="scientific">Micromonas pusilla (strain CCMP1545)</name>
    <name type="common">Picoplanktonic green alga</name>
    <dbReference type="NCBI Taxonomy" id="564608"/>
    <lineage>
        <taxon>Eukaryota</taxon>
        <taxon>Viridiplantae</taxon>
        <taxon>Chlorophyta</taxon>
        <taxon>Mamiellophyceae</taxon>
        <taxon>Mamiellales</taxon>
        <taxon>Mamiellaceae</taxon>
        <taxon>Micromonas</taxon>
    </lineage>
</organism>
<dbReference type="InterPro" id="IPR016024">
    <property type="entry name" value="ARM-type_fold"/>
</dbReference>
<name>C1MP93_MICPC</name>
<evidence type="ECO:0000313" key="5">
    <source>
        <dbReference type="EMBL" id="EEH58425.1"/>
    </source>
</evidence>
<evidence type="ECO:0000313" key="6">
    <source>
        <dbReference type="Proteomes" id="UP000001876"/>
    </source>
</evidence>
<proteinExistence type="inferred from homology"/>
<dbReference type="AlphaFoldDB" id="C1MP93"/>
<comment type="subcellular location">
    <subcellularLocation>
        <location evidence="1">Nucleus</location>
    </subcellularLocation>
</comment>
<feature type="compositionally biased region" description="Low complexity" evidence="4">
    <location>
        <begin position="205"/>
        <end position="220"/>
    </location>
</feature>
<protein>
    <submittedName>
        <fullName evidence="5">Predicted protein</fullName>
    </submittedName>
</protein>
<dbReference type="Proteomes" id="UP000001876">
    <property type="component" value="Unassembled WGS sequence"/>
</dbReference>
<dbReference type="PANTHER" id="PTHR23424:SF23">
    <property type="entry name" value="PROTEIN SAAL1"/>
    <property type="match status" value="1"/>
</dbReference>
<dbReference type="PANTHER" id="PTHR23424">
    <property type="entry name" value="SERUM AMYLOID A"/>
    <property type="match status" value="1"/>
</dbReference>
<evidence type="ECO:0000256" key="4">
    <source>
        <dbReference type="SAM" id="MobiDB-lite"/>
    </source>
</evidence>
<gene>
    <name evidence="5" type="ORF">MICPUCDRAFT_56191</name>
</gene>
<evidence type="ECO:0000256" key="1">
    <source>
        <dbReference type="ARBA" id="ARBA00004123"/>
    </source>
</evidence>
<dbReference type="Gene3D" id="1.25.10.10">
    <property type="entry name" value="Leucine-rich Repeat Variant"/>
    <property type="match status" value="2"/>
</dbReference>
<dbReference type="OrthoDB" id="2156856at2759"/>
<comment type="similarity">
    <text evidence="3">Belongs to the SAAL1 family.</text>
</comment>
<feature type="region of interest" description="Disordered" evidence="4">
    <location>
        <begin position="1"/>
        <end position="20"/>
    </location>
</feature>
<dbReference type="SMART" id="SM00185">
    <property type="entry name" value="ARM"/>
    <property type="match status" value="2"/>
</dbReference>
<dbReference type="InterPro" id="IPR011989">
    <property type="entry name" value="ARM-like"/>
</dbReference>
<accession>C1MP93</accession>
<dbReference type="EMBL" id="GG663737">
    <property type="protein sequence ID" value="EEH58425.1"/>
    <property type="molecule type" value="Genomic_DNA"/>
</dbReference>
<keyword evidence="6" id="KW-1185">Reference proteome</keyword>
<reference evidence="5 6" key="1">
    <citation type="journal article" date="2009" name="Science">
        <title>Green evolution and dynamic adaptations revealed by genomes of the marine picoeukaryotes Micromonas.</title>
        <authorList>
            <person name="Worden A.Z."/>
            <person name="Lee J.H."/>
            <person name="Mock T."/>
            <person name="Rouze P."/>
            <person name="Simmons M.P."/>
            <person name="Aerts A.L."/>
            <person name="Allen A.E."/>
            <person name="Cuvelier M.L."/>
            <person name="Derelle E."/>
            <person name="Everett M.V."/>
            <person name="Foulon E."/>
            <person name="Grimwood J."/>
            <person name="Gundlach H."/>
            <person name="Henrissat B."/>
            <person name="Napoli C."/>
            <person name="McDonald S.M."/>
            <person name="Parker M.S."/>
            <person name="Rombauts S."/>
            <person name="Salamov A."/>
            <person name="Von Dassow P."/>
            <person name="Badger J.H."/>
            <person name="Coutinho P.M."/>
            <person name="Demir E."/>
            <person name="Dubchak I."/>
            <person name="Gentemann C."/>
            <person name="Eikrem W."/>
            <person name="Gready J.E."/>
            <person name="John U."/>
            <person name="Lanier W."/>
            <person name="Lindquist E.A."/>
            <person name="Lucas S."/>
            <person name="Mayer K.F."/>
            <person name="Moreau H."/>
            <person name="Not F."/>
            <person name="Otillar R."/>
            <person name="Panaud O."/>
            <person name="Pangilinan J."/>
            <person name="Paulsen I."/>
            <person name="Piegu B."/>
            <person name="Poliakov A."/>
            <person name="Robbens S."/>
            <person name="Schmutz J."/>
            <person name="Toulza E."/>
            <person name="Wyss T."/>
            <person name="Zelensky A."/>
            <person name="Zhou K."/>
            <person name="Armbrust E.V."/>
            <person name="Bhattacharya D."/>
            <person name="Goodenough U.W."/>
            <person name="Van de Peer Y."/>
            <person name="Grigoriev I.V."/>
        </authorList>
    </citation>
    <scope>NUCLEOTIDE SEQUENCE [LARGE SCALE GENOMIC DNA]</scope>
    <source>
        <strain evidence="5 6">CCMP1545</strain>
    </source>
</reference>
<feature type="region of interest" description="Disordered" evidence="4">
    <location>
        <begin position="201"/>
        <end position="229"/>
    </location>
</feature>
<sequence>MEGDFSNPLAPPDDDGVGASTLDEDRVIALITALVEPPERGAQTPSTSQEESGSLLWDLAASAENAPCLVNSLLPEALATLLMNPSTHDRVREIALGTLGNLLCAPDGWLRLGNDEIVANAAARSLFDSTHAPVILEACRCFAVAARPNGNARAWRAVALGDDAFAGRVLLVAASTARADVLTGALNCLASLCSVGTPVDPPIGTPSRSHSPSPASTPRRSAGDGTTRGVSSAVGAVYRAGGVDLISSLLDPRSSEATPEVVDAALRLLEALATAAEIVADAWGEEADSAAAAEDILDATRAKETACSHYRLRVNVIDRLARGHGGGGWADDANDGYLEPSLIVALAQLAAECADGPGAVARAIACRLEALDVLVAAARGSDEETEAAEAAAYLLRALCAVLDGRVALDVPLPSATQNAAVARLEAAKLP</sequence>
<evidence type="ECO:0000256" key="3">
    <source>
        <dbReference type="ARBA" id="ARBA00038401"/>
    </source>
</evidence>
<dbReference type="KEGG" id="mpp:MICPUCDRAFT_56191"/>
<evidence type="ECO:0000256" key="2">
    <source>
        <dbReference type="ARBA" id="ARBA00023242"/>
    </source>
</evidence>
<keyword evidence="2" id="KW-0539">Nucleus</keyword>
<dbReference type="GO" id="GO:0005634">
    <property type="term" value="C:nucleus"/>
    <property type="evidence" value="ECO:0007669"/>
    <property type="project" value="UniProtKB-SubCell"/>
</dbReference>
<dbReference type="InterPro" id="IPR052464">
    <property type="entry name" value="Synovial_Prolif_Regulator"/>
</dbReference>